<evidence type="ECO:0000313" key="2">
    <source>
        <dbReference type="Proteomes" id="UP001207468"/>
    </source>
</evidence>
<name>A0ACC0UE81_9AGAM</name>
<organism evidence="1 2">
    <name type="scientific">Russula earlei</name>
    <dbReference type="NCBI Taxonomy" id="71964"/>
    <lineage>
        <taxon>Eukaryota</taxon>
        <taxon>Fungi</taxon>
        <taxon>Dikarya</taxon>
        <taxon>Basidiomycota</taxon>
        <taxon>Agaricomycotina</taxon>
        <taxon>Agaricomycetes</taxon>
        <taxon>Russulales</taxon>
        <taxon>Russulaceae</taxon>
        <taxon>Russula</taxon>
    </lineage>
</organism>
<keyword evidence="2" id="KW-1185">Reference proteome</keyword>
<comment type="caution">
    <text evidence="1">The sequence shown here is derived from an EMBL/GenBank/DDBJ whole genome shotgun (WGS) entry which is preliminary data.</text>
</comment>
<protein>
    <submittedName>
        <fullName evidence="1">Uncharacterized protein</fullName>
    </submittedName>
</protein>
<reference evidence="1" key="1">
    <citation type="submission" date="2021-03" db="EMBL/GenBank/DDBJ databases">
        <title>Evolutionary priming and transition to the ectomycorrhizal habit in an iconic lineage of mushroom-forming fungi: is preadaptation a requirement?</title>
        <authorList>
            <consortium name="DOE Joint Genome Institute"/>
            <person name="Looney B.P."/>
            <person name="Miyauchi S."/>
            <person name="Morin E."/>
            <person name="Drula E."/>
            <person name="Courty P.E."/>
            <person name="Chicoki N."/>
            <person name="Fauchery L."/>
            <person name="Kohler A."/>
            <person name="Kuo A."/>
            <person name="LaButti K."/>
            <person name="Pangilinan J."/>
            <person name="Lipzen A."/>
            <person name="Riley R."/>
            <person name="Andreopoulos W."/>
            <person name="He G."/>
            <person name="Johnson J."/>
            <person name="Barry K.W."/>
            <person name="Grigoriev I.V."/>
            <person name="Nagy L."/>
            <person name="Hibbett D."/>
            <person name="Henrissat B."/>
            <person name="Matheny P.B."/>
            <person name="Labbe J."/>
            <person name="Martin A.F."/>
        </authorList>
    </citation>
    <scope>NUCLEOTIDE SEQUENCE</scope>
    <source>
        <strain evidence="1">BPL698</strain>
    </source>
</reference>
<dbReference type="EMBL" id="JAGFNK010000054">
    <property type="protein sequence ID" value="KAI9509875.1"/>
    <property type="molecule type" value="Genomic_DNA"/>
</dbReference>
<accession>A0ACC0UE81</accession>
<evidence type="ECO:0000313" key="1">
    <source>
        <dbReference type="EMBL" id="KAI9509875.1"/>
    </source>
</evidence>
<dbReference type="Proteomes" id="UP001207468">
    <property type="component" value="Unassembled WGS sequence"/>
</dbReference>
<proteinExistence type="predicted"/>
<sequence>MRLLAGDQIPAVVAALRLAGFRLIEAALPDNLDVDCQPSLSMCCAQEIERPAVPTGLVHMLQLASKTGATLADLGKFELASSVLTSAAKFEQSLRNADDHQNLHQQSIAQATVVYHCSRMEAAWKEGNDTVAQYMLRNITESNLEHLAHLSARDRELLASKVLEIGRSLLSGGAQGSERKIDARAEDAVKWLQKAFSLAEHLDDTLTAGAVELKRCILRNLARAYALSSGLNPENLARAETALNELLDSIPPDDRKDVANQELHWWRLAVLRRRNAPEDALFEAFRSIIDNMEFTEDNVTNVLLDVRTLPHHQLVVKIIQMCLRASLGAVNDSALPFVERLLLAVIFHCSKDADHTRAMRDLRETFSCLVLESAEYELPKVGATACLMYGERRHSVKRCSDAVDWFLLGTRKTFSSVADTCASKCFRKAALCHIEQEEYAQASDIIRHCPGEEAGTQFLSFLVAIKQGWENDGRDQLTFVDNHLVARPMIDTVFHLLAIRAIKAMVDGSGFDERMLLMATRLAHEIDLKHVLLAVLQELLDYVRARKTTEMNVEPVTLIRCMIRLVLRLITDTAEAEGKDVLIDALIQHFTTARALVDTVCKEKRVSHIIRDVSWLWRTAYNCAVKGCTDWDNAEERVPSLFDVSRELLEIYLETALEADEEMHLCIIFSSFAAASARVFALRKLDPQMVNSDKFEFTAREIQTCEERSRKIVEKGVISSNNIPRVTQCLSMLFIFQAELACRMKEWQVIPQIIDKFSQSQEPLSDTFEPIVDMLAMLHASLDRNALSVEKFARWLRAICTMLLARNTAPDRLRAICYIEQAIGVLEEHGADDVGDETYPMDERYWLLTSSYNTGIECLHVCLLDDARRWFEASSRICRYVPDGPVRAKKITETYTQLLDRFGS</sequence>
<gene>
    <name evidence="1" type="ORF">F5148DRAFT_1282528</name>
</gene>